<dbReference type="OrthoDB" id="5634909at2"/>
<dbReference type="KEGG" id="pmes:FX988_03062"/>
<sequence length="233" mass="26002">MVTNSSNIKNTTMKPAPNSVEELLERASLLAGLTLGELAQIENIRVPDDFKREKGWSGQLLELALGAQAGSKAQQDFANIGVELKTIPIDASGNPLETTYVCYAHLTHIAGIQWATSSVRNKLNKVLWVPIDGRRDIPPAERCIGTPFLWSLRGEQEAYLRQDWEEIMDMIAMGDIEKVTARHGEFMQLRPKAANGSALTDAIGKNGQIIQTRPRGFYLRKEFTRKILSDYFS</sequence>
<keyword evidence="2 7" id="KW-0540">Nuclease</keyword>
<evidence type="ECO:0000256" key="6">
    <source>
        <dbReference type="ARBA" id="ARBA00023204"/>
    </source>
</evidence>
<dbReference type="Gene3D" id="3.40.600.10">
    <property type="entry name" value="DNA mismatch repair MutH/Restriction endonuclease, type II"/>
    <property type="match status" value="1"/>
</dbReference>
<proteinExistence type="inferred from homology"/>
<dbReference type="InterPro" id="IPR011337">
    <property type="entry name" value="DNA_rep_MutH/RE_typeII_Sau3AI"/>
</dbReference>
<dbReference type="SUPFAM" id="SSF52980">
    <property type="entry name" value="Restriction endonuclease-like"/>
    <property type="match status" value="1"/>
</dbReference>
<evidence type="ECO:0000256" key="5">
    <source>
        <dbReference type="ARBA" id="ARBA00022801"/>
    </source>
</evidence>
<evidence type="ECO:0000256" key="2">
    <source>
        <dbReference type="ARBA" id="ARBA00022722"/>
    </source>
</evidence>
<dbReference type="GO" id="GO:0003677">
    <property type="term" value="F:DNA binding"/>
    <property type="evidence" value="ECO:0007669"/>
    <property type="project" value="InterPro"/>
</dbReference>
<dbReference type="InterPro" id="IPR037057">
    <property type="entry name" value="DNA_rep_MutH/T2_RE_sf"/>
</dbReference>
<dbReference type="Proteomes" id="UP000464524">
    <property type="component" value="Chromosome"/>
</dbReference>
<evidence type="ECO:0000256" key="3">
    <source>
        <dbReference type="ARBA" id="ARBA00022759"/>
    </source>
</evidence>
<dbReference type="InterPro" id="IPR004230">
    <property type="entry name" value="DNA_mismatch_repair_MutH"/>
</dbReference>
<organism evidence="9 10">
    <name type="scientific">Paraglaciecola mesophila</name>
    <dbReference type="NCBI Taxonomy" id="197222"/>
    <lineage>
        <taxon>Bacteria</taxon>
        <taxon>Pseudomonadati</taxon>
        <taxon>Pseudomonadota</taxon>
        <taxon>Gammaproteobacteria</taxon>
        <taxon>Alteromonadales</taxon>
        <taxon>Alteromonadaceae</taxon>
        <taxon>Paraglaciecola</taxon>
    </lineage>
</organism>
<evidence type="ECO:0000256" key="1">
    <source>
        <dbReference type="ARBA" id="ARBA00022490"/>
    </source>
</evidence>
<evidence type="ECO:0000256" key="4">
    <source>
        <dbReference type="ARBA" id="ARBA00022763"/>
    </source>
</evidence>
<protein>
    <recommendedName>
        <fullName evidence="7">DNA mismatch repair protein MutH</fullName>
    </recommendedName>
    <alternativeName>
        <fullName evidence="7">Methyl-directed mismatch repair protein</fullName>
    </alternativeName>
</protein>
<name>A0A857JQH9_9ALTE</name>
<dbReference type="Pfam" id="PF02976">
    <property type="entry name" value="MutH"/>
    <property type="match status" value="1"/>
</dbReference>
<evidence type="ECO:0000313" key="10">
    <source>
        <dbReference type="Proteomes" id="UP000464524"/>
    </source>
</evidence>
<dbReference type="GO" id="GO:0006298">
    <property type="term" value="P:mismatch repair"/>
    <property type="evidence" value="ECO:0007669"/>
    <property type="project" value="UniProtKB-UniRule"/>
</dbReference>
<feature type="domain" description="DNA mismatch repair MutH/Type II restriction enzyme Sau3AI" evidence="8">
    <location>
        <begin position="65"/>
        <end position="163"/>
    </location>
</feature>
<dbReference type="GO" id="GO:0006304">
    <property type="term" value="P:DNA modification"/>
    <property type="evidence" value="ECO:0007669"/>
    <property type="project" value="InterPro"/>
</dbReference>
<dbReference type="NCBIfam" id="NF003458">
    <property type="entry name" value="PRK05070.1"/>
    <property type="match status" value="1"/>
</dbReference>
<gene>
    <name evidence="7" type="primary">mutH</name>
    <name evidence="9" type="ORF">FX988_03062</name>
</gene>
<evidence type="ECO:0000313" key="9">
    <source>
        <dbReference type="EMBL" id="QHJ12804.1"/>
    </source>
</evidence>
<dbReference type="RefSeq" id="WP_160180974.1">
    <property type="nucleotide sequence ID" value="NZ_CP047656.1"/>
</dbReference>
<dbReference type="GO" id="GO:0004519">
    <property type="term" value="F:endonuclease activity"/>
    <property type="evidence" value="ECO:0007669"/>
    <property type="project" value="UniProtKB-UniRule"/>
</dbReference>
<evidence type="ECO:0000259" key="8">
    <source>
        <dbReference type="SMART" id="SM00927"/>
    </source>
</evidence>
<dbReference type="NCBIfam" id="TIGR02248">
    <property type="entry name" value="mutH_TIGR"/>
    <property type="match status" value="1"/>
</dbReference>
<keyword evidence="10" id="KW-1185">Reference proteome</keyword>
<keyword evidence="5 7" id="KW-0378">Hydrolase</keyword>
<dbReference type="GO" id="GO:0005737">
    <property type="term" value="C:cytoplasm"/>
    <property type="evidence" value="ECO:0007669"/>
    <property type="project" value="UniProtKB-SubCell"/>
</dbReference>
<comment type="subcellular location">
    <subcellularLocation>
        <location evidence="7">Cytoplasm</location>
    </subcellularLocation>
</comment>
<comment type="function">
    <text evidence="7">Sequence-specific endonuclease that cleaves unmethylated GATC sequences. It is involved in DNA mismatch repair.</text>
</comment>
<keyword evidence="6 7" id="KW-0234">DNA repair</keyword>
<dbReference type="InterPro" id="IPR011335">
    <property type="entry name" value="Restrct_endonuc-II-like"/>
</dbReference>
<reference evidence="9 10" key="1">
    <citation type="submission" date="2019-12" db="EMBL/GenBank/DDBJ databases">
        <title>Genome sequencing and assembly of endphytes of Porphyra tenera.</title>
        <authorList>
            <person name="Park J.M."/>
            <person name="Shin R."/>
            <person name="Jo S.H."/>
        </authorList>
    </citation>
    <scope>NUCLEOTIDE SEQUENCE [LARGE SCALE GENOMIC DNA]</scope>
    <source>
        <strain evidence="9 10">GPM4</strain>
    </source>
</reference>
<comment type="similarity">
    <text evidence="7">Belongs to the MutH family.</text>
</comment>
<dbReference type="SMART" id="SM00927">
    <property type="entry name" value="MutH"/>
    <property type="match status" value="1"/>
</dbReference>
<evidence type="ECO:0000256" key="7">
    <source>
        <dbReference type="HAMAP-Rule" id="MF_00759"/>
    </source>
</evidence>
<keyword evidence="4 7" id="KW-0227">DNA damage</keyword>
<keyword evidence="3 7" id="KW-0255">Endonuclease</keyword>
<dbReference type="CDD" id="cd00583">
    <property type="entry name" value="MutH-like"/>
    <property type="match status" value="1"/>
</dbReference>
<dbReference type="GO" id="GO:0016787">
    <property type="term" value="F:hydrolase activity"/>
    <property type="evidence" value="ECO:0007669"/>
    <property type="project" value="UniProtKB-KW"/>
</dbReference>
<dbReference type="AlphaFoldDB" id="A0A857JQH9"/>
<accession>A0A857JQH9</accession>
<keyword evidence="1 7" id="KW-0963">Cytoplasm</keyword>
<dbReference type="HAMAP" id="MF_00759">
    <property type="entry name" value="MutH"/>
    <property type="match status" value="1"/>
</dbReference>
<dbReference type="EMBL" id="CP047656">
    <property type="protein sequence ID" value="QHJ12804.1"/>
    <property type="molecule type" value="Genomic_DNA"/>
</dbReference>